<feature type="region of interest" description="Disordered" evidence="1">
    <location>
        <begin position="149"/>
        <end position="202"/>
    </location>
</feature>
<comment type="caution">
    <text evidence="2">The sequence shown here is derived from an EMBL/GenBank/DDBJ whole genome shotgun (WGS) entry which is preliminary data.</text>
</comment>
<gene>
    <name evidence="2" type="ORF">E4K64_00315</name>
</gene>
<sequence length="767" mass="86153">MPPLALSALIVLVDPYYVFGTPDIPGINVVRPRYENHVPAVKPYQVRRIKPEAIILGSSRAEVALDPQHPGWSGKNVFNFGQPSATSYEVMLAFLHAQSVAPLKQAVIGLDFFGFNIFFPRDQAYLESRFSGDGVRDFADFLAAELAKRRPDSNEKPSASVGTPTPGEVARSEAQLAPRTEVTADPACKDAGPEKCTPAGMVEGSPPIDWNEALYLRLYPDVAAEVRRGTFTSGYHHYLAAGRAEGRQNGTPPPGWNEAQYLRIYPDVAAEVRRGTFVSGYHHYLAAGRAEGRQDGTPPRDWNEELYLRISPDVRDEVARGTFISGYHHYLAAGRAEGRQDGTPPRDWNEELYLRINPDVRDEVARGTFISGYHHYLAAGKLEHREGGFTPKAWSETRYLQVNRDVEYQVSQGSFLSGYHHYLAAGREEKRMGGFLPDGWNEVNYLSKNPVARVRLALGEYSDGYSHYAAVGQKQGLTGGFPPADFLDALLSRWQTLGRAAFQIGELFRLVLSTTAVHDTLATLRGQSEPVSFNSRGMRIWDWQDNSIRKNGGNGHVFRNNILGWRWYIWLMPPRYMYCFNNPATGMSSFEAFRFLVRRAHEQETDLRLFMTPLHTSVRQLFVALGLSDRYEFWQGELVRINEEEAARAGRKPFPLWDFSDASSVTREIVPERTDLTPMRWFWEFSHYRHMAGNLILDRIFGHDRPESALPADFGVRLTSGNISAHLAHSRAGIADWAATNSGFATQIAAATQGSKVQNRQSKATCW</sequence>
<dbReference type="EMBL" id="SPQS01000001">
    <property type="protein sequence ID" value="TFV80318.1"/>
    <property type="molecule type" value="Genomic_DNA"/>
</dbReference>
<dbReference type="Proteomes" id="UP000297700">
    <property type="component" value="Unassembled WGS sequence"/>
</dbReference>
<proteinExistence type="predicted"/>
<dbReference type="RefSeq" id="WP_135161647.1">
    <property type="nucleotide sequence ID" value="NZ_SPQS01000001.1"/>
</dbReference>
<evidence type="ECO:0000256" key="1">
    <source>
        <dbReference type="SAM" id="MobiDB-lite"/>
    </source>
</evidence>
<accession>A0A4Y9PKV7</accession>
<organism evidence="2 3">
    <name type="scientific">Bradyrhizobium frederickii</name>
    <dbReference type="NCBI Taxonomy" id="2560054"/>
    <lineage>
        <taxon>Bacteria</taxon>
        <taxon>Pseudomonadati</taxon>
        <taxon>Pseudomonadota</taxon>
        <taxon>Alphaproteobacteria</taxon>
        <taxon>Hyphomicrobiales</taxon>
        <taxon>Nitrobacteraceae</taxon>
        <taxon>Bradyrhizobium</taxon>
    </lineage>
</organism>
<reference evidence="2 3" key="1">
    <citation type="submission" date="2019-03" db="EMBL/GenBank/DDBJ databases">
        <title>Bradyrhizobium strains diversity.</title>
        <authorList>
            <person name="Urquiaga M.C.O."/>
            <person name="Hungria M."/>
            <person name="Delamuta J.R.M."/>
            <person name="Klepa M.S."/>
        </authorList>
    </citation>
    <scope>NUCLEOTIDE SEQUENCE [LARGE SCALE GENOMIC DNA]</scope>
    <source>
        <strain evidence="2 3">CNPSo 3426</strain>
    </source>
</reference>
<protein>
    <submittedName>
        <fullName evidence="2">Uncharacterized protein</fullName>
    </submittedName>
</protein>
<evidence type="ECO:0000313" key="2">
    <source>
        <dbReference type="EMBL" id="TFV80318.1"/>
    </source>
</evidence>
<name>A0A4Y9PKV7_9BRAD</name>
<dbReference type="AlphaFoldDB" id="A0A4Y9PKV7"/>
<evidence type="ECO:0000313" key="3">
    <source>
        <dbReference type="Proteomes" id="UP000297700"/>
    </source>
</evidence>